<reference evidence="2" key="1">
    <citation type="submission" date="2016-07" db="EMBL/GenBank/DDBJ databases">
        <title>De novo transcriptome assembly of four accessions of the metal hyperaccumulator plant Noccaea caerulescens.</title>
        <authorList>
            <person name="Blande D."/>
            <person name="Halimaa P."/>
            <person name="Tervahauta A.I."/>
            <person name="Aarts M.G."/>
            <person name="Karenlampi S.O."/>
        </authorList>
    </citation>
    <scope>NUCLEOTIDE SEQUENCE</scope>
</reference>
<feature type="region of interest" description="Disordered" evidence="1">
    <location>
        <begin position="1"/>
        <end position="64"/>
    </location>
</feature>
<accession>A0A1J3EU99</accession>
<dbReference type="InterPro" id="IPR004252">
    <property type="entry name" value="Probable_transposase_24"/>
</dbReference>
<evidence type="ECO:0000256" key="1">
    <source>
        <dbReference type="SAM" id="MobiDB-lite"/>
    </source>
</evidence>
<organism evidence="2">
    <name type="scientific">Noccaea caerulescens</name>
    <name type="common">Alpine penny-cress</name>
    <name type="synonym">Thlaspi caerulescens</name>
    <dbReference type="NCBI Taxonomy" id="107243"/>
    <lineage>
        <taxon>Eukaryota</taxon>
        <taxon>Viridiplantae</taxon>
        <taxon>Streptophyta</taxon>
        <taxon>Embryophyta</taxon>
        <taxon>Tracheophyta</taxon>
        <taxon>Spermatophyta</taxon>
        <taxon>Magnoliopsida</taxon>
        <taxon>eudicotyledons</taxon>
        <taxon>Gunneridae</taxon>
        <taxon>Pentapetalae</taxon>
        <taxon>rosids</taxon>
        <taxon>malvids</taxon>
        <taxon>Brassicales</taxon>
        <taxon>Brassicaceae</taxon>
        <taxon>Coluteocarpeae</taxon>
        <taxon>Noccaea</taxon>
    </lineage>
</organism>
<gene>
    <name evidence="2" type="ORF">LC_TR20031_c0_g1_i1_g.66921</name>
</gene>
<feature type="compositionally biased region" description="Low complexity" evidence="1">
    <location>
        <begin position="41"/>
        <end position="62"/>
    </location>
</feature>
<dbReference type="Pfam" id="PF03004">
    <property type="entry name" value="Transposase_24"/>
    <property type="match status" value="1"/>
</dbReference>
<name>A0A1J3EU99_NOCCA</name>
<dbReference type="EMBL" id="GEVK01017229">
    <property type="protein sequence ID" value="JAU35603.1"/>
    <property type="molecule type" value="Transcribed_RNA"/>
</dbReference>
<dbReference type="AlphaFoldDB" id="A0A1J3EU99"/>
<evidence type="ECO:0000313" key="2">
    <source>
        <dbReference type="EMBL" id="JAU35603.1"/>
    </source>
</evidence>
<protein>
    <submittedName>
        <fullName evidence="2">Putative transposase-like protein</fullName>
    </submittedName>
</protein>
<proteinExistence type="predicted"/>
<feature type="compositionally biased region" description="Polar residues" evidence="1">
    <location>
        <begin position="9"/>
        <end position="40"/>
    </location>
</feature>
<feature type="region of interest" description="Disordered" evidence="1">
    <location>
        <begin position="198"/>
        <end position="221"/>
    </location>
</feature>
<sequence length="380" mass="43640">MSYMEFQENDSPGQSSHIRQRSSVSVTRTQAPPQNANSQTQSPPRNANSQNSQNSASNSAPRTQMTIDELLVQPGRSRIRKLHPERLDGATWFRAKRNRTSKAIMKMFQTQLHTAYEKYSDIPQSVKESWFRSFTQFYNWEPELTPLVRSEFDSQATKLYSDHMYAWKQKYLQGKKPKNVNLDVFNALKPYWDLPETKATSETNSKNRKSDRGGRGISTHNAGAKTIEAREEEMTIEAGGVPPDYIQLIEDIHTNKKTNEIQDPKAREFVEKVKDIRDEMMTQRTQNGLGVMTREDINQMVVEQAPVSKNRTYALGKLVGRHPSITSTYSMNSSLVEEVKMLKEQHLEKDTRMNSMQAQIETLQSILLEKFPSAFPQTQP</sequence>